<sequence length="166" mass="18683">MSLSNRLYRIARSKLNELKEWFDRVEEERTSDSLRSPEELAAEELDAALHSPPPASPAFSSSTPRSPQKATSPAAETDPLYYHYRLLGLQPGADLTAVQAAYKRYAERANPARFPPGSPEEAIARDLRKKLDLSYKTLCEALDPTLRRFELLEFDTSSAPQKEENS</sequence>
<gene>
    <name evidence="2" type="ORF">CCALI_01291</name>
</gene>
<name>S0EUR4_CHTCT</name>
<proteinExistence type="predicted"/>
<dbReference type="RefSeq" id="WP_016482650.1">
    <property type="nucleotide sequence ID" value="NC_021487.1"/>
</dbReference>
<evidence type="ECO:0000256" key="1">
    <source>
        <dbReference type="SAM" id="MobiDB-lite"/>
    </source>
</evidence>
<keyword evidence="3" id="KW-1185">Reference proteome</keyword>
<dbReference type="EMBL" id="HF951689">
    <property type="protein sequence ID" value="CCW35109.1"/>
    <property type="molecule type" value="Genomic_DNA"/>
</dbReference>
<feature type="region of interest" description="Disordered" evidence="1">
    <location>
        <begin position="26"/>
        <end position="76"/>
    </location>
</feature>
<evidence type="ECO:0000313" key="2">
    <source>
        <dbReference type="EMBL" id="CCW35109.1"/>
    </source>
</evidence>
<dbReference type="Proteomes" id="UP000014227">
    <property type="component" value="Chromosome I"/>
</dbReference>
<feature type="compositionally biased region" description="Basic and acidic residues" evidence="1">
    <location>
        <begin position="26"/>
        <end position="38"/>
    </location>
</feature>
<evidence type="ECO:0008006" key="4">
    <source>
        <dbReference type="Google" id="ProtNLM"/>
    </source>
</evidence>
<dbReference type="InParanoid" id="S0EUR4"/>
<reference evidence="3" key="1">
    <citation type="submission" date="2013-03" db="EMBL/GenBank/DDBJ databases">
        <title>Genome sequence of Chthonomonas calidirosea, the first sequenced genome from the Armatimonadetes phylum (formally candidate division OP10).</title>
        <authorList>
            <person name="Lee K.C.Y."/>
            <person name="Morgan X.C."/>
            <person name="Dunfield P.F."/>
            <person name="Tamas I."/>
            <person name="Houghton K.M."/>
            <person name="Vyssotski M."/>
            <person name="Ryan J.L.J."/>
            <person name="Lagutin K."/>
            <person name="McDonald I.R."/>
            <person name="Stott M.B."/>
        </authorList>
    </citation>
    <scope>NUCLEOTIDE SEQUENCE [LARGE SCALE GENOMIC DNA]</scope>
    <source>
        <strain evidence="3">DSM 23976 / ICMP 18418 / T49</strain>
    </source>
</reference>
<dbReference type="SUPFAM" id="SSF46565">
    <property type="entry name" value="Chaperone J-domain"/>
    <property type="match status" value="1"/>
</dbReference>
<accession>S0EUR4</accession>
<dbReference type="AlphaFoldDB" id="S0EUR4"/>
<dbReference type="PATRIC" id="fig|1303518.3.peg.1316"/>
<dbReference type="KEGG" id="ccz:CCALI_01291"/>
<protein>
    <recommendedName>
        <fullName evidence="4">J domain-containing protein</fullName>
    </recommendedName>
</protein>
<evidence type="ECO:0000313" key="3">
    <source>
        <dbReference type="Proteomes" id="UP000014227"/>
    </source>
</evidence>
<dbReference type="STRING" id="454171.CP488_02804"/>
<feature type="compositionally biased region" description="Low complexity" evidence="1">
    <location>
        <begin position="57"/>
        <end position="67"/>
    </location>
</feature>
<organism evidence="2 3">
    <name type="scientific">Chthonomonas calidirosea (strain DSM 23976 / ICMP 18418 / T49)</name>
    <dbReference type="NCBI Taxonomy" id="1303518"/>
    <lineage>
        <taxon>Bacteria</taxon>
        <taxon>Bacillati</taxon>
        <taxon>Armatimonadota</taxon>
        <taxon>Chthonomonadia</taxon>
        <taxon>Chthonomonadales</taxon>
        <taxon>Chthonomonadaceae</taxon>
        <taxon>Chthonomonas</taxon>
    </lineage>
</organism>
<dbReference type="InterPro" id="IPR036869">
    <property type="entry name" value="J_dom_sf"/>
</dbReference>
<dbReference type="HOGENOM" id="CLU_1599803_0_0_0"/>